<feature type="region of interest" description="Disordered" evidence="5">
    <location>
        <begin position="132"/>
        <end position="183"/>
    </location>
</feature>
<keyword evidence="9" id="KW-1185">Reference proteome</keyword>
<comment type="caution">
    <text evidence="8">The sequence shown here is derived from an EMBL/GenBank/DDBJ whole genome shotgun (WGS) entry which is preliminary data.</text>
</comment>
<feature type="signal peptide" evidence="7">
    <location>
        <begin position="1"/>
        <end position="25"/>
    </location>
</feature>
<reference evidence="8" key="1">
    <citation type="journal article" date="2021" name="Nat. Commun.">
        <title>Genetic determinants of endophytism in the Arabidopsis root mycobiome.</title>
        <authorList>
            <person name="Mesny F."/>
            <person name="Miyauchi S."/>
            <person name="Thiergart T."/>
            <person name="Pickel B."/>
            <person name="Atanasova L."/>
            <person name="Karlsson M."/>
            <person name="Huettel B."/>
            <person name="Barry K.W."/>
            <person name="Haridas S."/>
            <person name="Chen C."/>
            <person name="Bauer D."/>
            <person name="Andreopoulos W."/>
            <person name="Pangilinan J."/>
            <person name="LaButti K."/>
            <person name="Riley R."/>
            <person name="Lipzen A."/>
            <person name="Clum A."/>
            <person name="Drula E."/>
            <person name="Henrissat B."/>
            <person name="Kohler A."/>
            <person name="Grigoriev I.V."/>
            <person name="Martin F.M."/>
            <person name="Hacquard S."/>
        </authorList>
    </citation>
    <scope>NUCLEOTIDE SEQUENCE</scope>
    <source>
        <strain evidence="8">MPI-CAGE-CH-0230</strain>
    </source>
</reference>
<keyword evidence="4 6" id="KW-0472">Membrane</keyword>
<dbReference type="RefSeq" id="XP_046015936.1">
    <property type="nucleotide sequence ID" value="XM_046163673.1"/>
</dbReference>
<evidence type="ECO:0000313" key="9">
    <source>
        <dbReference type="Proteomes" id="UP000756346"/>
    </source>
</evidence>
<evidence type="ECO:0008006" key="10">
    <source>
        <dbReference type="Google" id="ProtNLM"/>
    </source>
</evidence>
<evidence type="ECO:0000256" key="6">
    <source>
        <dbReference type="SAM" id="Phobius"/>
    </source>
</evidence>
<comment type="subcellular location">
    <subcellularLocation>
        <location evidence="1">Membrane</location>
        <topology evidence="1">Single-pass membrane protein</topology>
    </subcellularLocation>
</comment>
<keyword evidence="2 6" id="KW-0812">Transmembrane</keyword>
<evidence type="ECO:0000256" key="3">
    <source>
        <dbReference type="ARBA" id="ARBA00022989"/>
    </source>
</evidence>
<sequence>MVSTRTISTIGLAVATAVFAPQVDAQEDFLSRFTFPGPEYLGKTFHYLDTLEVAWISNYTAPTLWLFCRKKDDDTIFTHYRELAPGGNATREVTLQFKDMDHCWLNLRSEGEKWGINGVGWQFDNSARGQTTIGLGSSSSTSSAAVPSQTSSSQTPSVTATSPTGSSAPPPPSSPTGIPDDSLSTGAKAGIGAGAAAAGLIIIAALIFFFMRRRKNNNNKRPPAELASQEGGTYQDHPQYPPVYGGQAMQNNSQYQQLGTPGAGAGGGTWVPAEYYTKSAAEPQEMYTGEVQGAHEIYTPHTAPTELPSGGHYR</sequence>
<accession>A0A9P8YC99</accession>
<dbReference type="GO" id="GO:0016020">
    <property type="term" value="C:membrane"/>
    <property type="evidence" value="ECO:0007669"/>
    <property type="project" value="UniProtKB-SubCell"/>
</dbReference>
<dbReference type="GeneID" id="70193219"/>
<keyword evidence="3 6" id="KW-1133">Transmembrane helix</keyword>
<dbReference type="PANTHER" id="PTHR15549">
    <property type="entry name" value="PAIRED IMMUNOGLOBULIN-LIKE TYPE 2 RECEPTOR"/>
    <property type="match status" value="1"/>
</dbReference>
<protein>
    <recommendedName>
        <fullName evidence="10">Mid2 domain-containing protein</fullName>
    </recommendedName>
</protein>
<keyword evidence="7" id="KW-0732">Signal</keyword>
<feature type="transmembrane region" description="Helical" evidence="6">
    <location>
        <begin position="189"/>
        <end position="211"/>
    </location>
</feature>
<dbReference type="EMBL" id="JAGTJQ010000003">
    <property type="protein sequence ID" value="KAH7035843.1"/>
    <property type="molecule type" value="Genomic_DNA"/>
</dbReference>
<gene>
    <name evidence="8" type="ORF">B0I36DRAFT_97279</name>
</gene>
<dbReference type="GO" id="GO:0071944">
    <property type="term" value="C:cell periphery"/>
    <property type="evidence" value="ECO:0007669"/>
    <property type="project" value="UniProtKB-ARBA"/>
</dbReference>
<name>A0A9P8YC99_9PEZI</name>
<dbReference type="InterPro" id="IPR051694">
    <property type="entry name" value="Immunoregulatory_rcpt-like"/>
</dbReference>
<dbReference type="OrthoDB" id="5367645at2759"/>
<dbReference type="AlphaFoldDB" id="A0A9P8YC99"/>
<evidence type="ECO:0000256" key="1">
    <source>
        <dbReference type="ARBA" id="ARBA00004167"/>
    </source>
</evidence>
<evidence type="ECO:0000256" key="4">
    <source>
        <dbReference type="ARBA" id="ARBA00023136"/>
    </source>
</evidence>
<dbReference type="Proteomes" id="UP000756346">
    <property type="component" value="Unassembled WGS sequence"/>
</dbReference>
<evidence type="ECO:0000256" key="7">
    <source>
        <dbReference type="SAM" id="SignalP"/>
    </source>
</evidence>
<proteinExistence type="predicted"/>
<evidence type="ECO:0000256" key="5">
    <source>
        <dbReference type="SAM" id="MobiDB-lite"/>
    </source>
</evidence>
<evidence type="ECO:0000256" key="2">
    <source>
        <dbReference type="ARBA" id="ARBA00022692"/>
    </source>
</evidence>
<evidence type="ECO:0000313" key="8">
    <source>
        <dbReference type="EMBL" id="KAH7035843.1"/>
    </source>
</evidence>
<feature type="compositionally biased region" description="Low complexity" evidence="5">
    <location>
        <begin position="137"/>
        <end position="167"/>
    </location>
</feature>
<feature type="chain" id="PRO_5040176523" description="Mid2 domain-containing protein" evidence="7">
    <location>
        <begin position="26"/>
        <end position="314"/>
    </location>
</feature>
<organism evidence="8 9">
    <name type="scientific">Microdochium trichocladiopsis</name>
    <dbReference type="NCBI Taxonomy" id="1682393"/>
    <lineage>
        <taxon>Eukaryota</taxon>
        <taxon>Fungi</taxon>
        <taxon>Dikarya</taxon>
        <taxon>Ascomycota</taxon>
        <taxon>Pezizomycotina</taxon>
        <taxon>Sordariomycetes</taxon>
        <taxon>Xylariomycetidae</taxon>
        <taxon>Xylariales</taxon>
        <taxon>Microdochiaceae</taxon>
        <taxon>Microdochium</taxon>
    </lineage>
</organism>
<dbReference type="PANTHER" id="PTHR15549:SF26">
    <property type="entry name" value="AXIAL BUDDING PATTERN PROTEIN 2-RELATED"/>
    <property type="match status" value="1"/>
</dbReference>